<dbReference type="PANTHER" id="PTHR42943">
    <property type="entry name" value="GLUTATHIONE S-TRANSFERASE KAPPA"/>
    <property type="match status" value="1"/>
</dbReference>
<evidence type="ECO:0000313" key="5">
    <source>
        <dbReference type="EMBL" id="NZA00587.1"/>
    </source>
</evidence>
<dbReference type="InterPro" id="IPR036249">
    <property type="entry name" value="Thioredoxin-like_sf"/>
</dbReference>
<dbReference type="GO" id="GO:0006749">
    <property type="term" value="P:glutathione metabolic process"/>
    <property type="evidence" value="ECO:0007669"/>
    <property type="project" value="TreeGrafter"/>
</dbReference>
<dbReference type="Pfam" id="PF01323">
    <property type="entry name" value="DSBA"/>
    <property type="match status" value="1"/>
</dbReference>
<proteinExistence type="inferred from homology"/>
<gene>
    <name evidence="5" type="ORF">H0I39_00145</name>
</gene>
<dbReference type="InterPro" id="IPR044087">
    <property type="entry name" value="NahD-like"/>
</dbReference>
<dbReference type="InterPro" id="IPR001853">
    <property type="entry name" value="DSBA-like_thioredoxin_dom"/>
</dbReference>
<sequence length="197" mass="22344">MQVRFYFDFLSPYAYLAQHRLKNLSASHGWQIDFRSIDLSHAKRAIGNVGPANRDMPVKLTYLAKDLSRWADLYGIPLTFPPNYNSSSLNVGLYYEPCKGCEAEYVGTAYGLVWGLGLAPDDPKTLASVAHHMNWDSDDFIEFTQSEPGLQAYRKSTEDAIAQHVFGVPTMAVGNEMWWGNDRLFLLEEHLMKETSK</sequence>
<dbReference type="GO" id="GO:0018845">
    <property type="term" value="F:2-hydroxychromene-2-carboxylate isomerase activity"/>
    <property type="evidence" value="ECO:0007669"/>
    <property type="project" value="UniProtKB-UniRule"/>
</dbReference>
<feature type="binding site" evidence="3">
    <location>
        <position position="11"/>
    </location>
    <ligand>
        <name>glutathione</name>
        <dbReference type="ChEBI" id="CHEBI:57925"/>
    </ligand>
</feature>
<dbReference type="Gene3D" id="3.40.30.10">
    <property type="entry name" value="Glutaredoxin"/>
    <property type="match status" value="1"/>
</dbReference>
<evidence type="ECO:0000256" key="2">
    <source>
        <dbReference type="PIRSR" id="PIRSR006386-1"/>
    </source>
</evidence>
<evidence type="ECO:0000313" key="6">
    <source>
        <dbReference type="Proteomes" id="UP000589716"/>
    </source>
</evidence>
<dbReference type="EC" id="5.99.1.4" evidence="1"/>
<feature type="binding site" evidence="3">
    <location>
        <position position="43"/>
    </location>
    <ligand>
        <name>substrate</name>
    </ligand>
</feature>
<name>A0A853ITM3_9BURK</name>
<dbReference type="GO" id="GO:0004364">
    <property type="term" value="F:glutathione transferase activity"/>
    <property type="evidence" value="ECO:0007669"/>
    <property type="project" value="TreeGrafter"/>
</dbReference>
<dbReference type="SUPFAM" id="SSF52833">
    <property type="entry name" value="Thioredoxin-like"/>
    <property type="match status" value="1"/>
</dbReference>
<dbReference type="GO" id="GO:0004602">
    <property type="term" value="F:glutathione peroxidase activity"/>
    <property type="evidence" value="ECO:0007669"/>
    <property type="project" value="TreeGrafter"/>
</dbReference>
<dbReference type="AlphaFoldDB" id="A0A853ITM3"/>
<keyword evidence="6" id="KW-1185">Reference proteome</keyword>
<dbReference type="Proteomes" id="UP000589716">
    <property type="component" value="Unassembled WGS sequence"/>
</dbReference>
<evidence type="ECO:0000256" key="3">
    <source>
        <dbReference type="PIRSR" id="PIRSR006386-2"/>
    </source>
</evidence>
<feature type="binding site" evidence="3">
    <location>
        <position position="84"/>
    </location>
    <ligand>
        <name>substrate</name>
    </ligand>
</feature>
<dbReference type="PANTHER" id="PTHR42943:SF2">
    <property type="entry name" value="GLUTATHIONE S-TRANSFERASE KAPPA 1"/>
    <property type="match status" value="1"/>
</dbReference>
<dbReference type="GO" id="GO:1901170">
    <property type="term" value="P:naphthalene catabolic process"/>
    <property type="evidence" value="ECO:0007669"/>
    <property type="project" value="InterPro"/>
</dbReference>
<evidence type="ECO:0000259" key="4">
    <source>
        <dbReference type="Pfam" id="PF01323"/>
    </source>
</evidence>
<comment type="caution">
    <text evidence="5">The sequence shown here is derived from an EMBL/GenBank/DDBJ whole genome shotgun (WGS) entry which is preliminary data.</text>
</comment>
<dbReference type="InterPro" id="IPR014440">
    <property type="entry name" value="HCCAis_GSTk"/>
</dbReference>
<feature type="binding site" evidence="3">
    <location>
        <position position="168"/>
    </location>
    <ligand>
        <name>glutathione</name>
        <dbReference type="ChEBI" id="CHEBI:57925"/>
    </ligand>
</feature>
<protein>
    <recommendedName>
        <fullName evidence="1">2-hydroxychromene-2-carboxylate isomerase</fullName>
        <ecNumber evidence="1">5.99.1.4</ecNumber>
    </recommendedName>
</protein>
<dbReference type="PIRSF" id="PIRSF006386">
    <property type="entry name" value="HCCAis_GSTk"/>
    <property type="match status" value="1"/>
</dbReference>
<comment type="catalytic activity">
    <reaction evidence="1">
        <text>2-hydroxychromene-2-carboxylate = (3E)-4-(2-hydroxyphenyl)-2-oxobut-3-enoate</text>
        <dbReference type="Rhea" id="RHEA:27401"/>
        <dbReference type="ChEBI" id="CHEBI:59350"/>
        <dbReference type="ChEBI" id="CHEBI:59353"/>
        <dbReference type="EC" id="5.99.1.4"/>
    </reaction>
</comment>
<feature type="domain" description="DSBA-like thioredoxin" evidence="4">
    <location>
        <begin position="2"/>
        <end position="191"/>
    </location>
</feature>
<dbReference type="InterPro" id="IPR051924">
    <property type="entry name" value="GST_Kappa/NadH"/>
</dbReference>
<dbReference type="EMBL" id="JACCKX010000001">
    <property type="protein sequence ID" value="NZA00587.1"/>
    <property type="molecule type" value="Genomic_DNA"/>
</dbReference>
<keyword evidence="1 5" id="KW-0413">Isomerase</keyword>
<comment type="similarity">
    <text evidence="1">Belongs to the GST superfamily. NadH family.</text>
</comment>
<feature type="binding site" evidence="3">
    <location>
        <begin position="179"/>
        <end position="182"/>
    </location>
    <ligand>
        <name>glutathione</name>
        <dbReference type="ChEBI" id="CHEBI:57925"/>
    </ligand>
</feature>
<organism evidence="5 6">
    <name type="scientific">Ottowia beijingensis</name>
    <dbReference type="NCBI Taxonomy" id="1207057"/>
    <lineage>
        <taxon>Bacteria</taxon>
        <taxon>Pseudomonadati</taxon>
        <taxon>Pseudomonadota</taxon>
        <taxon>Betaproteobacteria</taxon>
        <taxon>Burkholderiales</taxon>
        <taxon>Comamonadaceae</taxon>
        <taxon>Ottowia</taxon>
    </lineage>
</organism>
<feature type="active site" description="Nucleophile" evidence="2">
    <location>
        <position position="11"/>
    </location>
</feature>
<reference evidence="5 6" key="1">
    <citation type="submission" date="2020-07" db="EMBL/GenBank/DDBJ databases">
        <authorList>
            <person name="Maaloum M."/>
        </authorList>
    </citation>
    <scope>NUCLEOTIDE SEQUENCE [LARGE SCALE GENOMIC DNA]</scope>
    <source>
        <strain evidence="5 6">GCS-AN-3</strain>
    </source>
</reference>
<dbReference type="CDD" id="cd03022">
    <property type="entry name" value="DsbA_HCCA_Iso"/>
    <property type="match status" value="1"/>
</dbReference>
<feature type="binding site" evidence="3">
    <location>
        <begin position="53"/>
        <end position="54"/>
    </location>
    <ligand>
        <name>substrate</name>
    </ligand>
</feature>
<evidence type="ECO:0000256" key="1">
    <source>
        <dbReference type="PIRNR" id="PIRNR006386"/>
    </source>
</evidence>
<accession>A0A853ITM3</accession>